<protein>
    <submittedName>
        <fullName evidence="2">p-hydroxybenzoic acid efflux pump subunit AaeB</fullName>
    </submittedName>
</protein>
<sequence>MTRRALRGPALPARWLAETGVPFGLRSALCALATLWLAMRLELDTPHWAAWTVLAIVLPTRGQVGLKGLWRVAGTLVGLVAGVAAVAAFAQAGLAMGAFLSVWFALNAYAGSRLPGFPAHGAALSGLTAGLIAILSAAAPLSAFATALARGAEIMLGVACVYVASAIAEVVQGPPEHPAPPPSGMPDAAAALANAARTLLVTGAAWAVWTATAWPSGGVFVLFSGVVAVIFATIPDADRRSRAYLWGAGLGLGAGLVVKYGLLVAPTSFGLLAATLFPFLFIGAVGMTDPRTASAALGYNLSFLIAVTPANPMQYDLAASLNQCLAVFAGIAFATAAFRLVLPDRLWRAGR</sequence>
<dbReference type="Proteomes" id="UP001055153">
    <property type="component" value="Unassembled WGS sequence"/>
</dbReference>
<comment type="caution">
    <text evidence="2">The sequence shown here is derived from an EMBL/GenBank/DDBJ whole genome shotgun (WGS) entry which is preliminary data.</text>
</comment>
<dbReference type="Pfam" id="PF04632">
    <property type="entry name" value="FUSC"/>
    <property type="match status" value="2"/>
</dbReference>
<dbReference type="RefSeq" id="WP_238239134.1">
    <property type="nucleotide sequence ID" value="NZ_BPQQ01000058.1"/>
</dbReference>
<feature type="transmembrane region" description="Helical" evidence="1">
    <location>
        <begin position="293"/>
        <end position="311"/>
    </location>
</feature>
<feature type="transmembrane region" description="Helical" evidence="1">
    <location>
        <begin position="243"/>
        <end position="262"/>
    </location>
</feature>
<feature type="transmembrane region" description="Helical" evidence="1">
    <location>
        <begin position="206"/>
        <end position="231"/>
    </location>
</feature>
<dbReference type="InterPro" id="IPR006726">
    <property type="entry name" value="PHBA_efflux_AaeB/fusaric-R"/>
</dbReference>
<keyword evidence="1" id="KW-1133">Transmembrane helix</keyword>
<accession>A0ABQ4SJ85</accession>
<feature type="transmembrane region" description="Helical" evidence="1">
    <location>
        <begin position="317"/>
        <end position="342"/>
    </location>
</feature>
<feature type="transmembrane region" description="Helical" evidence="1">
    <location>
        <begin position="126"/>
        <end position="147"/>
    </location>
</feature>
<dbReference type="EMBL" id="BPQQ01000058">
    <property type="protein sequence ID" value="GJE02560.1"/>
    <property type="molecule type" value="Genomic_DNA"/>
</dbReference>
<evidence type="ECO:0000313" key="3">
    <source>
        <dbReference type="Proteomes" id="UP001055153"/>
    </source>
</evidence>
<reference evidence="2" key="2">
    <citation type="submission" date="2021-08" db="EMBL/GenBank/DDBJ databases">
        <authorList>
            <person name="Tani A."/>
            <person name="Ola A."/>
            <person name="Ogura Y."/>
            <person name="Katsura K."/>
            <person name="Hayashi T."/>
        </authorList>
    </citation>
    <scope>NUCLEOTIDE SEQUENCE</scope>
    <source>
        <strain evidence="2">DSM 17168</strain>
    </source>
</reference>
<proteinExistence type="predicted"/>
<keyword evidence="1" id="KW-0472">Membrane</keyword>
<gene>
    <name evidence="2" type="primary">aaeB_2</name>
    <name evidence="2" type="ORF">GMJLKIPL_4509</name>
</gene>
<organism evidence="2 3">
    <name type="scientific">Methylobacterium isbiliense</name>
    <dbReference type="NCBI Taxonomy" id="315478"/>
    <lineage>
        <taxon>Bacteria</taxon>
        <taxon>Pseudomonadati</taxon>
        <taxon>Pseudomonadota</taxon>
        <taxon>Alphaproteobacteria</taxon>
        <taxon>Hyphomicrobiales</taxon>
        <taxon>Methylobacteriaceae</taxon>
        <taxon>Methylobacterium</taxon>
    </lineage>
</organism>
<reference evidence="2" key="1">
    <citation type="journal article" date="2021" name="Front. Microbiol.">
        <title>Comprehensive Comparative Genomics and Phenotyping of Methylobacterium Species.</title>
        <authorList>
            <person name="Alessa O."/>
            <person name="Ogura Y."/>
            <person name="Fujitani Y."/>
            <person name="Takami H."/>
            <person name="Hayashi T."/>
            <person name="Sahin N."/>
            <person name="Tani A."/>
        </authorList>
    </citation>
    <scope>NUCLEOTIDE SEQUENCE</scope>
    <source>
        <strain evidence="2">DSM 17168</strain>
    </source>
</reference>
<feature type="transmembrane region" description="Helical" evidence="1">
    <location>
        <begin position="154"/>
        <end position="171"/>
    </location>
</feature>
<feature type="transmembrane region" description="Helical" evidence="1">
    <location>
        <begin position="268"/>
        <end position="286"/>
    </location>
</feature>
<name>A0ABQ4SJ85_9HYPH</name>
<keyword evidence="3" id="KW-1185">Reference proteome</keyword>
<feature type="transmembrane region" description="Helical" evidence="1">
    <location>
        <begin position="76"/>
        <end position="106"/>
    </location>
</feature>
<keyword evidence="1" id="KW-0812">Transmembrane</keyword>
<evidence type="ECO:0000256" key="1">
    <source>
        <dbReference type="SAM" id="Phobius"/>
    </source>
</evidence>
<evidence type="ECO:0000313" key="2">
    <source>
        <dbReference type="EMBL" id="GJE02560.1"/>
    </source>
</evidence>